<name>A0ABP8NJH6_9BACT</name>
<gene>
    <name evidence="1" type="ORF">GCM10023093_21670</name>
</gene>
<reference evidence="2" key="1">
    <citation type="journal article" date="2019" name="Int. J. Syst. Evol. Microbiol.">
        <title>The Global Catalogue of Microorganisms (GCM) 10K type strain sequencing project: providing services to taxonomists for standard genome sequencing and annotation.</title>
        <authorList>
            <consortium name="The Broad Institute Genomics Platform"/>
            <consortium name="The Broad Institute Genome Sequencing Center for Infectious Disease"/>
            <person name="Wu L."/>
            <person name="Ma J."/>
        </authorList>
    </citation>
    <scope>NUCLEOTIDE SEQUENCE [LARGE SCALE GENOMIC DNA]</scope>
    <source>
        <strain evidence="2">JCM 32105</strain>
    </source>
</reference>
<evidence type="ECO:0000313" key="1">
    <source>
        <dbReference type="EMBL" id="GAA4466869.1"/>
    </source>
</evidence>
<organism evidence="1 2">
    <name type="scientific">Nemorincola caseinilytica</name>
    <dbReference type="NCBI Taxonomy" id="2054315"/>
    <lineage>
        <taxon>Bacteria</taxon>
        <taxon>Pseudomonadati</taxon>
        <taxon>Bacteroidota</taxon>
        <taxon>Chitinophagia</taxon>
        <taxon>Chitinophagales</taxon>
        <taxon>Chitinophagaceae</taxon>
        <taxon>Nemorincola</taxon>
    </lineage>
</organism>
<keyword evidence="2" id="KW-1185">Reference proteome</keyword>
<protein>
    <submittedName>
        <fullName evidence="1">Uncharacterized protein</fullName>
    </submittedName>
</protein>
<proteinExistence type="predicted"/>
<dbReference type="EMBL" id="BAABFA010000014">
    <property type="protein sequence ID" value="GAA4466869.1"/>
    <property type="molecule type" value="Genomic_DNA"/>
</dbReference>
<comment type="caution">
    <text evidence="1">The sequence shown here is derived from an EMBL/GenBank/DDBJ whole genome shotgun (WGS) entry which is preliminary data.</text>
</comment>
<sequence>MKSPTIKGSFRERAIPLSPDYRPLYKIGLIVLILDIACRGNKSSLNKLHLLIWALKSETNMAYVRMAFIMKDTSKIISWAVEPALNKALKYAVAEGLITMYEDKYQLTEKGVSFGKKLKKDSEILTREKLFLTYIGKQKVTEDFINKLTEQQHDKN</sequence>
<dbReference type="RefSeq" id="WP_345082967.1">
    <property type="nucleotide sequence ID" value="NZ_BAABFA010000014.1"/>
</dbReference>
<evidence type="ECO:0000313" key="2">
    <source>
        <dbReference type="Proteomes" id="UP001500067"/>
    </source>
</evidence>
<dbReference type="Proteomes" id="UP001500067">
    <property type="component" value="Unassembled WGS sequence"/>
</dbReference>
<accession>A0ABP8NJH6</accession>